<dbReference type="GO" id="GO:0016020">
    <property type="term" value="C:membrane"/>
    <property type="evidence" value="ECO:0007669"/>
    <property type="project" value="UniProtKB-SubCell"/>
</dbReference>
<dbReference type="Ensembl" id="ENSORLT00015031813.1">
    <property type="protein sequence ID" value="ENSORLP00015028604.1"/>
    <property type="gene ID" value="ENSORLG00015011312.1"/>
</dbReference>
<feature type="transmembrane region" description="Helical" evidence="7">
    <location>
        <begin position="317"/>
        <end position="339"/>
    </location>
</feature>
<sequence length="477" mass="52125">MSRLLAGFLAPLLFCPGTSGKTVAGTFRSEAAWRENGQFITAFVFRGDGGLLVCRLDDPALAAQKQARLLLFQDPGLDLHSLSCPDKLSKAQITVSLSRAEHNQSIPRQAPPTSWTLLYADRHTCQEDPDGSGDPDLTFTVLLLNPDSARNPLDHFSAEESGLHSFFSFLLLAYFLSCCIYTWPLQRALRKRGPMHTALKLLTAALALQGGSALWKYIHLCRFSTDGSGFPLMGHLADFWDMLSQGAVLFLLLSLCGGWTLTRVRKAQSRPLQWEWSPASAAFSVGGVIAQGVLLLWEQFSEAAPERHGSHAQQSWASVLLVVLRVGLAVLLASVLFWIISTERSALKRDFYLSFSRACFLWFLCQPVLVFLSGVFNRHQRQKVRPPPPAAVAPPPLIVRFQPLPSPVCAGGDRGRGPLPLHLHGDPLPALPVPLPVLGGVLAVLRVSAPHHVHSQQQGAPVTGGWSHQTMDTPPSM</sequence>
<reference key="1">
    <citation type="journal article" date="2007" name="Nature">
        <title>The medaka draft genome and insights into vertebrate genome evolution.</title>
        <authorList>
            <person name="Kasahara M."/>
            <person name="Naruse K."/>
            <person name="Sasaki S."/>
            <person name="Nakatani Y."/>
            <person name="Qu W."/>
            <person name="Ahsan B."/>
            <person name="Yamada T."/>
            <person name="Nagayasu Y."/>
            <person name="Doi K."/>
            <person name="Kasai Y."/>
            <person name="Jindo T."/>
            <person name="Kobayashi D."/>
            <person name="Shimada A."/>
            <person name="Toyoda A."/>
            <person name="Kuroki Y."/>
            <person name="Fujiyama A."/>
            <person name="Sasaki T."/>
            <person name="Shimizu A."/>
            <person name="Asakawa S."/>
            <person name="Shimizu N."/>
            <person name="Hashimoto S."/>
            <person name="Yang J."/>
            <person name="Lee Y."/>
            <person name="Matsushima K."/>
            <person name="Sugano S."/>
            <person name="Sakaizumi M."/>
            <person name="Narita T."/>
            <person name="Ohishi K."/>
            <person name="Haga S."/>
            <person name="Ohta F."/>
            <person name="Nomoto H."/>
            <person name="Nogata K."/>
            <person name="Morishita T."/>
            <person name="Endo T."/>
            <person name="Shin-I T."/>
            <person name="Takeda H."/>
            <person name="Morishita S."/>
            <person name="Kohara Y."/>
        </authorList>
    </citation>
    <scope>NUCLEOTIDE SEQUENCE [LARGE SCALE GENOMIC DNA]</scope>
    <source>
        <strain>Hd-rR</strain>
    </source>
</reference>
<evidence type="ECO:0000256" key="1">
    <source>
        <dbReference type="ARBA" id="ARBA00004141"/>
    </source>
</evidence>
<feature type="domain" description="GPR180-like N-terminal" evidence="10">
    <location>
        <begin position="22"/>
        <end position="127"/>
    </location>
</feature>
<keyword evidence="4 7" id="KW-0472">Membrane</keyword>
<name>A0A3P9J8S3_ORYLA</name>
<feature type="transmembrane region" description="Helical" evidence="7">
    <location>
        <begin position="351"/>
        <end position="376"/>
    </location>
</feature>
<feature type="region of interest" description="Disordered" evidence="6">
    <location>
        <begin position="453"/>
        <end position="477"/>
    </location>
</feature>
<dbReference type="AlphaFoldDB" id="A0A3P9J8S3"/>
<protein>
    <submittedName>
        <fullName evidence="11">G protein-coupled receptor 180</fullName>
    </submittedName>
</protein>
<evidence type="ECO:0000313" key="11">
    <source>
        <dbReference type="Ensembl" id="ENSORLP00015028604.1"/>
    </source>
</evidence>
<feature type="signal peptide" evidence="8">
    <location>
        <begin position="1"/>
        <end position="20"/>
    </location>
</feature>
<evidence type="ECO:0000256" key="3">
    <source>
        <dbReference type="ARBA" id="ARBA00022989"/>
    </source>
</evidence>
<dbReference type="Pfam" id="PF21870">
    <property type="entry name" value="GP180_GOLD"/>
    <property type="match status" value="1"/>
</dbReference>
<reference evidence="11" key="4">
    <citation type="submission" date="2025-09" db="UniProtKB">
        <authorList>
            <consortium name="Ensembl"/>
        </authorList>
    </citation>
    <scope>IDENTIFICATION</scope>
    <source>
        <strain evidence="11">HSOK</strain>
    </source>
</reference>
<dbReference type="PANTHER" id="PTHR23252">
    <property type="entry name" value="INTIMAL THICKNESS RECEPTOR-RELATED"/>
    <property type="match status" value="1"/>
</dbReference>
<dbReference type="PANTHER" id="PTHR23252:SF29">
    <property type="entry name" value="INTEGRAL MEMBRANE PROTEIN GPR180"/>
    <property type="match status" value="1"/>
</dbReference>
<feature type="chain" id="PRO_5018233744" evidence="8">
    <location>
        <begin position="21"/>
        <end position="477"/>
    </location>
</feature>
<evidence type="ECO:0000259" key="9">
    <source>
        <dbReference type="Pfam" id="PF10192"/>
    </source>
</evidence>
<dbReference type="GO" id="GO:0007186">
    <property type="term" value="P:G protein-coupled receptor signaling pathway"/>
    <property type="evidence" value="ECO:0007669"/>
    <property type="project" value="InterPro"/>
</dbReference>
<feature type="transmembrane region" description="Helical" evidence="7">
    <location>
        <begin position="197"/>
        <end position="218"/>
    </location>
</feature>
<keyword evidence="5" id="KW-0325">Glycoprotein</keyword>
<evidence type="ECO:0000256" key="7">
    <source>
        <dbReference type="SAM" id="Phobius"/>
    </source>
</evidence>
<keyword evidence="8" id="KW-0732">Signal</keyword>
<evidence type="ECO:0000256" key="5">
    <source>
        <dbReference type="ARBA" id="ARBA00023180"/>
    </source>
</evidence>
<accession>A0A3P9J8S3</accession>
<evidence type="ECO:0000313" key="12">
    <source>
        <dbReference type="Proteomes" id="UP000265200"/>
    </source>
</evidence>
<evidence type="ECO:0000256" key="4">
    <source>
        <dbReference type="ARBA" id="ARBA00023136"/>
    </source>
</evidence>
<reference evidence="11 12" key="2">
    <citation type="submission" date="2017-04" db="EMBL/GenBank/DDBJ databases">
        <title>CpG methylation of centromeres and impact of large insertions on vertebrate speciation.</title>
        <authorList>
            <person name="Ichikawa K."/>
            <person name="Yoshimura J."/>
            <person name="Morishita S."/>
        </authorList>
    </citation>
    <scope>NUCLEOTIDE SEQUENCE</scope>
    <source>
        <strain evidence="11 12">HSOK</strain>
    </source>
</reference>
<dbReference type="InterPro" id="IPR047831">
    <property type="entry name" value="GPR180/TMEM145"/>
</dbReference>
<feature type="transmembrane region" description="Helical" evidence="7">
    <location>
        <begin position="166"/>
        <end position="185"/>
    </location>
</feature>
<comment type="subcellular location">
    <subcellularLocation>
        <location evidence="1">Membrane</location>
        <topology evidence="1">Multi-pass membrane protein</topology>
    </subcellularLocation>
</comment>
<dbReference type="Proteomes" id="UP000265200">
    <property type="component" value="Chromosome 2"/>
</dbReference>
<evidence type="ECO:0000256" key="6">
    <source>
        <dbReference type="SAM" id="MobiDB-lite"/>
    </source>
</evidence>
<feature type="domain" description="GPR180/TMEM145 transmembrane" evidence="9">
    <location>
        <begin position="171"/>
        <end position="384"/>
    </location>
</feature>
<proteinExistence type="predicted"/>
<reference evidence="11" key="3">
    <citation type="submission" date="2025-08" db="UniProtKB">
        <authorList>
            <consortium name="Ensembl"/>
        </authorList>
    </citation>
    <scope>IDENTIFICATION</scope>
    <source>
        <strain evidence="11">HSOK</strain>
    </source>
</reference>
<evidence type="ECO:0000256" key="2">
    <source>
        <dbReference type="ARBA" id="ARBA00022692"/>
    </source>
</evidence>
<keyword evidence="2 7" id="KW-0812">Transmembrane</keyword>
<feature type="compositionally biased region" description="Polar residues" evidence="6">
    <location>
        <begin position="455"/>
        <end position="477"/>
    </location>
</feature>
<keyword evidence="3 7" id="KW-1133">Transmembrane helix</keyword>
<evidence type="ECO:0000256" key="8">
    <source>
        <dbReference type="SAM" id="SignalP"/>
    </source>
</evidence>
<evidence type="ECO:0000259" key="10">
    <source>
        <dbReference type="Pfam" id="PF21870"/>
    </source>
</evidence>
<dbReference type="InterPro" id="IPR019336">
    <property type="entry name" value="GPR180/TMEM145_TM"/>
</dbReference>
<organism evidence="11 12">
    <name type="scientific">Oryzias latipes</name>
    <name type="common">Japanese rice fish</name>
    <name type="synonym">Japanese killifish</name>
    <dbReference type="NCBI Taxonomy" id="8090"/>
    <lineage>
        <taxon>Eukaryota</taxon>
        <taxon>Metazoa</taxon>
        <taxon>Chordata</taxon>
        <taxon>Craniata</taxon>
        <taxon>Vertebrata</taxon>
        <taxon>Euteleostomi</taxon>
        <taxon>Actinopterygii</taxon>
        <taxon>Neopterygii</taxon>
        <taxon>Teleostei</taxon>
        <taxon>Neoteleostei</taxon>
        <taxon>Acanthomorphata</taxon>
        <taxon>Ovalentaria</taxon>
        <taxon>Atherinomorphae</taxon>
        <taxon>Beloniformes</taxon>
        <taxon>Adrianichthyidae</taxon>
        <taxon>Oryziinae</taxon>
        <taxon>Oryzias</taxon>
    </lineage>
</organism>
<dbReference type="Pfam" id="PF10192">
    <property type="entry name" value="GPR180-TMEM145_TM"/>
    <property type="match status" value="1"/>
</dbReference>
<feature type="transmembrane region" description="Helical" evidence="7">
    <location>
        <begin position="242"/>
        <end position="262"/>
    </location>
</feature>
<dbReference type="InterPro" id="IPR053880">
    <property type="entry name" value="GPR180-like_N"/>
</dbReference>
<dbReference type="GO" id="GO:0019236">
    <property type="term" value="P:response to pheromone"/>
    <property type="evidence" value="ECO:0007669"/>
    <property type="project" value="InterPro"/>
</dbReference>